<evidence type="ECO:0000256" key="12">
    <source>
        <dbReference type="ARBA" id="ARBA00039095"/>
    </source>
</evidence>
<keyword evidence="7 16" id="KW-0456">Lyase</keyword>
<evidence type="ECO:0000256" key="1">
    <source>
        <dbReference type="ARBA" id="ARBA00005715"/>
    </source>
</evidence>
<dbReference type="GO" id="GO:0005829">
    <property type="term" value="C:cytosol"/>
    <property type="evidence" value="ECO:0007669"/>
    <property type="project" value="TreeGrafter"/>
</dbReference>
<evidence type="ECO:0000256" key="8">
    <source>
        <dbReference type="ARBA" id="ARBA00023277"/>
    </source>
</evidence>
<evidence type="ECO:0000256" key="11">
    <source>
        <dbReference type="ARBA" id="ARBA00037335"/>
    </source>
</evidence>
<evidence type="ECO:0000256" key="3">
    <source>
        <dbReference type="ARBA" id="ARBA00022723"/>
    </source>
</evidence>
<comment type="similarity">
    <text evidence="1">Belongs to the four-carbon acid sugar kinase family.</text>
</comment>
<dbReference type="SMART" id="SM01007">
    <property type="entry name" value="Aldolase_II"/>
    <property type="match status" value="1"/>
</dbReference>
<dbReference type="InterPro" id="IPR010737">
    <property type="entry name" value="4-carb_acid_sugar_kinase_N"/>
</dbReference>
<dbReference type="InterPro" id="IPR050197">
    <property type="entry name" value="Aldolase_class_II_sugar_metab"/>
</dbReference>
<dbReference type="GO" id="GO:0016832">
    <property type="term" value="F:aldehyde-lyase activity"/>
    <property type="evidence" value="ECO:0007669"/>
    <property type="project" value="TreeGrafter"/>
</dbReference>
<dbReference type="InterPro" id="IPR036409">
    <property type="entry name" value="Aldolase_II/adducin_N_sf"/>
</dbReference>
<keyword evidence="4" id="KW-0547">Nucleotide-binding</keyword>
<keyword evidence="3" id="KW-0479">Metal-binding</keyword>
<evidence type="ECO:0000256" key="14">
    <source>
        <dbReference type="ARBA" id="ARBA00041377"/>
    </source>
</evidence>
<dbReference type="SUPFAM" id="SSF53639">
    <property type="entry name" value="AraD/HMP-PK domain-like"/>
    <property type="match status" value="1"/>
</dbReference>
<keyword evidence="8" id="KW-0119">Carbohydrate metabolism</keyword>
<organism evidence="16">
    <name type="scientific">Clostridium symbiosum</name>
    <name type="common">Bacteroides symbiosus</name>
    <dbReference type="NCBI Taxonomy" id="1512"/>
    <lineage>
        <taxon>Bacteria</taxon>
        <taxon>Bacillati</taxon>
        <taxon>Bacillota</taxon>
        <taxon>Clostridia</taxon>
        <taxon>Lachnospirales</taxon>
        <taxon>Lachnospiraceae</taxon>
        <taxon>Otoolea</taxon>
    </lineage>
</organism>
<dbReference type="SUPFAM" id="SSF142764">
    <property type="entry name" value="YgbK-like"/>
    <property type="match status" value="1"/>
</dbReference>
<reference evidence="16" key="1">
    <citation type="submission" date="2019-11" db="EMBL/GenBank/DDBJ databases">
        <authorList>
            <person name="Feng L."/>
        </authorList>
    </citation>
    <scope>NUCLEOTIDE SEQUENCE</scope>
    <source>
        <strain evidence="16">CsymbiosumLFYP84</strain>
    </source>
</reference>
<dbReference type="Gene3D" id="3.40.980.20">
    <property type="entry name" value="Four-carbon acid sugar kinase, nucleotide binding domain"/>
    <property type="match status" value="1"/>
</dbReference>
<dbReference type="GO" id="GO:0046872">
    <property type="term" value="F:metal ion binding"/>
    <property type="evidence" value="ECO:0007669"/>
    <property type="project" value="UniProtKB-KW"/>
</dbReference>
<evidence type="ECO:0000256" key="4">
    <source>
        <dbReference type="ARBA" id="ARBA00022741"/>
    </source>
</evidence>
<dbReference type="Gene3D" id="3.40.50.10840">
    <property type="entry name" value="Putative sugar-binding, N-terminal domain"/>
    <property type="match status" value="1"/>
</dbReference>
<sequence length="631" mass="69259">MKKKLDHILLGCVADDFTGASDAASFLAKQGIKTLLFNGIPKDTEVVRDCAAVVIALKTRSIAASGAVRDTLAALEWLRAHGAEQFYFKYCSTFDSTPEGNIGPVIDAALEKYEIPYTLLCPSLPVNRRIVKDGVLIVDGKPIAEGHMAHHPLNPIWASELAALMKPQGKYPCMIIGEELLSCSEEMIMEEVKKFSENNSHFYIIPDYTTDNQGQKIAEVFGKERLLTGGSGILEHLAAQYREEYECQGENILPTWTEGKGIALSGSCSTATCRQCRAYRENNPAIAVYPSEGLRGVQTTENIWNEILKNPDKEFLIYSAGATDPESRKYADESQAAAASEILEKTMAELGKKAFDEGYTRIIVAGGETSGAVTLALGFDAFIIGESIAPGVPVLIPLHNQNIRMALKSGNFGQDDFFSRAFDMTKAQETGELKRRLSDACWIGRSLFERNKTSGSSANMSFLYKDRVYITVGGSCFGCLTEDSFAVTDRNGNVLNGKKPSKELPLHLAMYQKAEGKVQAVIHVHSFYSVLWSCLPHKGEEDDVIPAYTPYLGMKLGKVRLVSYEKPGSEELFSEFSRRTGKENGYLLAHHGPVAGGDSLMDAFFNLEELEESARIAWELRGAGAANRINN</sequence>
<dbReference type="Pfam" id="PF17042">
    <property type="entry name" value="NBD_C"/>
    <property type="match status" value="1"/>
</dbReference>
<dbReference type="EMBL" id="CACRUA010000073">
    <property type="protein sequence ID" value="VYU78412.1"/>
    <property type="molecule type" value="Genomic_DNA"/>
</dbReference>
<dbReference type="RefSeq" id="WP_330363070.1">
    <property type="nucleotide sequence ID" value="NZ_CACRUA010000073.1"/>
</dbReference>
<dbReference type="EC" id="2.7.1.217" evidence="12"/>
<dbReference type="PANTHER" id="PTHR22789:SF0">
    <property type="entry name" value="3-OXO-TETRONATE 4-PHOSPHATE DECARBOXYLASE-RELATED"/>
    <property type="match status" value="1"/>
</dbReference>
<evidence type="ECO:0000256" key="10">
    <source>
        <dbReference type="ARBA" id="ARBA00036346"/>
    </source>
</evidence>
<dbReference type="InterPro" id="IPR050007">
    <property type="entry name" value="OtnK"/>
</dbReference>
<keyword evidence="6" id="KW-0067">ATP-binding</keyword>
<dbReference type="Gene3D" id="3.40.225.10">
    <property type="entry name" value="Class II aldolase/adducin N-terminal domain"/>
    <property type="match status" value="1"/>
</dbReference>
<proteinExistence type="inferred from homology"/>
<dbReference type="GO" id="GO:0016301">
    <property type="term" value="F:kinase activity"/>
    <property type="evidence" value="ECO:0007669"/>
    <property type="project" value="UniProtKB-KW"/>
</dbReference>
<comment type="function">
    <text evidence="11">Catalyzes the ATP-dependent phosphorylation of 3-oxo-tetronate to 3-oxo-tetronate 4-phosphate.</text>
</comment>
<dbReference type="GO" id="GO:0005524">
    <property type="term" value="F:ATP binding"/>
    <property type="evidence" value="ECO:0007669"/>
    <property type="project" value="UniProtKB-KW"/>
</dbReference>
<evidence type="ECO:0000256" key="5">
    <source>
        <dbReference type="ARBA" id="ARBA00022777"/>
    </source>
</evidence>
<protein>
    <recommendedName>
        <fullName evidence="13">3-oxo-tetronate kinase</fullName>
        <ecNumber evidence="12">2.7.1.217</ecNumber>
    </recommendedName>
    <alternativeName>
        <fullName evidence="14">3-dehydrotetronate 4-kinase</fullName>
    </alternativeName>
</protein>
<evidence type="ECO:0000256" key="2">
    <source>
        <dbReference type="ARBA" id="ARBA00022679"/>
    </source>
</evidence>
<evidence type="ECO:0000256" key="6">
    <source>
        <dbReference type="ARBA" id="ARBA00022840"/>
    </source>
</evidence>
<dbReference type="InterPro" id="IPR031475">
    <property type="entry name" value="NBD_C"/>
</dbReference>
<evidence type="ECO:0000256" key="13">
    <source>
        <dbReference type="ARBA" id="ARBA00039461"/>
    </source>
</evidence>
<feature type="domain" description="Class II aldolase/adducin N-terminal" evidence="15">
    <location>
        <begin position="438"/>
        <end position="618"/>
    </location>
</feature>
<evidence type="ECO:0000256" key="9">
    <source>
        <dbReference type="ARBA" id="ARBA00035898"/>
    </source>
</evidence>
<gene>
    <name evidence="16" type="primary">fucA</name>
    <name evidence="16" type="ORF">CSLFYP84_04067</name>
</gene>
<comment type="catalytic activity">
    <reaction evidence="9">
        <text>3-dehydro-L-erythronate + ATP = 3-dehydro-4-O-phospho-L-erythronate + ADP + H(+)</text>
        <dbReference type="Rhea" id="RHEA:52552"/>
        <dbReference type="ChEBI" id="CHEBI:15378"/>
        <dbReference type="ChEBI" id="CHEBI:30616"/>
        <dbReference type="ChEBI" id="CHEBI:136592"/>
        <dbReference type="ChEBI" id="CHEBI:136670"/>
        <dbReference type="ChEBI" id="CHEBI:456216"/>
        <dbReference type="EC" id="2.7.1.217"/>
    </reaction>
</comment>
<evidence type="ECO:0000259" key="15">
    <source>
        <dbReference type="SMART" id="SM01007"/>
    </source>
</evidence>
<dbReference type="GO" id="GO:0019323">
    <property type="term" value="P:pentose catabolic process"/>
    <property type="evidence" value="ECO:0007669"/>
    <property type="project" value="TreeGrafter"/>
</dbReference>
<dbReference type="Pfam" id="PF00596">
    <property type="entry name" value="Aldolase_II"/>
    <property type="match status" value="1"/>
</dbReference>
<name>A0A6N3HNY9_CLOSY</name>
<keyword evidence="2" id="KW-0808">Transferase</keyword>
<keyword evidence="5" id="KW-0418">Kinase</keyword>
<evidence type="ECO:0000256" key="7">
    <source>
        <dbReference type="ARBA" id="ARBA00023239"/>
    </source>
</evidence>
<comment type="catalytic activity">
    <reaction evidence="10">
        <text>3-dehydro-D-erythronate + ATP = 3-dehydro-4-O-phospho-D-erythronate + ADP + H(+)</text>
        <dbReference type="Rhea" id="RHEA:52556"/>
        <dbReference type="ChEBI" id="CHEBI:15378"/>
        <dbReference type="ChEBI" id="CHEBI:30616"/>
        <dbReference type="ChEBI" id="CHEBI:57958"/>
        <dbReference type="ChEBI" id="CHEBI:136593"/>
        <dbReference type="ChEBI" id="CHEBI:456216"/>
        <dbReference type="EC" id="2.7.1.217"/>
    </reaction>
</comment>
<dbReference type="NCBIfam" id="NF043035">
    <property type="entry name" value="OxoTetrKin"/>
    <property type="match status" value="1"/>
</dbReference>
<dbReference type="PANTHER" id="PTHR22789">
    <property type="entry name" value="FUCULOSE PHOSPHATE ALDOLASE"/>
    <property type="match status" value="1"/>
</dbReference>
<evidence type="ECO:0000313" key="16">
    <source>
        <dbReference type="EMBL" id="VYU78412.1"/>
    </source>
</evidence>
<dbReference type="AlphaFoldDB" id="A0A6N3HNY9"/>
<dbReference type="InterPro" id="IPR042213">
    <property type="entry name" value="NBD_C_sf"/>
</dbReference>
<dbReference type="InterPro" id="IPR037051">
    <property type="entry name" value="4-carb_acid_sugar_kinase_N_sf"/>
</dbReference>
<dbReference type="Pfam" id="PF07005">
    <property type="entry name" value="SBD_N"/>
    <property type="match status" value="1"/>
</dbReference>
<accession>A0A6N3HNY9</accession>
<dbReference type="InterPro" id="IPR001303">
    <property type="entry name" value="Aldolase_II/adducin_N"/>
</dbReference>